<keyword evidence="4" id="KW-0808">Transferase</keyword>
<keyword evidence="10" id="KW-1185">Reference proteome</keyword>
<evidence type="ECO:0000256" key="3">
    <source>
        <dbReference type="ARBA" id="ARBA00014701"/>
    </source>
</evidence>
<proteinExistence type="inferred from homology"/>
<accession>A0A317KYC3</accession>
<evidence type="ECO:0000256" key="7">
    <source>
        <dbReference type="ARBA" id="ARBA00022840"/>
    </source>
</evidence>
<evidence type="ECO:0000256" key="2">
    <source>
        <dbReference type="ARBA" id="ARBA00012323"/>
    </source>
</evidence>
<dbReference type="PANTHER" id="PTHR18964">
    <property type="entry name" value="ROK (REPRESSOR, ORF, KINASE) FAMILY"/>
    <property type="match status" value="1"/>
</dbReference>
<dbReference type="GO" id="GO:0006096">
    <property type="term" value="P:glycolytic process"/>
    <property type="evidence" value="ECO:0007669"/>
    <property type="project" value="InterPro"/>
</dbReference>
<dbReference type="PROSITE" id="PS01125">
    <property type="entry name" value="ROK"/>
    <property type="match status" value="1"/>
</dbReference>
<keyword evidence="7" id="KW-0067">ATP-binding</keyword>
<evidence type="ECO:0000313" key="10">
    <source>
        <dbReference type="Proteomes" id="UP000245624"/>
    </source>
</evidence>
<dbReference type="SUPFAM" id="SSF53067">
    <property type="entry name" value="Actin-like ATPase domain"/>
    <property type="match status" value="1"/>
</dbReference>
<dbReference type="NCBIfam" id="TIGR00744">
    <property type="entry name" value="ROK_glcA_fam"/>
    <property type="match status" value="1"/>
</dbReference>
<dbReference type="InterPro" id="IPR049874">
    <property type="entry name" value="ROK_cs"/>
</dbReference>
<organism evidence="9 10">
    <name type="scientific">Gracilibacillus dipsosauri</name>
    <dbReference type="NCBI Taxonomy" id="178340"/>
    <lineage>
        <taxon>Bacteria</taxon>
        <taxon>Bacillati</taxon>
        <taxon>Bacillota</taxon>
        <taxon>Bacilli</taxon>
        <taxon>Bacillales</taxon>
        <taxon>Bacillaceae</taxon>
        <taxon>Gracilibacillus</taxon>
    </lineage>
</organism>
<dbReference type="OrthoDB" id="9810372at2"/>
<gene>
    <name evidence="9" type="ORF">DLJ74_08775</name>
</gene>
<dbReference type="InterPro" id="IPR004654">
    <property type="entry name" value="ROK_glcA"/>
</dbReference>
<evidence type="ECO:0000256" key="1">
    <source>
        <dbReference type="ARBA" id="ARBA00006479"/>
    </source>
</evidence>
<evidence type="ECO:0000256" key="8">
    <source>
        <dbReference type="ARBA" id="ARBA00032386"/>
    </source>
</evidence>
<evidence type="ECO:0000313" key="9">
    <source>
        <dbReference type="EMBL" id="PWU68521.1"/>
    </source>
</evidence>
<dbReference type="Pfam" id="PF00480">
    <property type="entry name" value="ROK"/>
    <property type="match status" value="1"/>
</dbReference>
<protein>
    <recommendedName>
        <fullName evidence="3">Glucokinase</fullName>
        <ecNumber evidence="2">2.7.1.2</ecNumber>
    </recommendedName>
    <alternativeName>
        <fullName evidence="8">Glucose kinase</fullName>
    </alternativeName>
</protein>
<dbReference type="GO" id="GO:0004340">
    <property type="term" value="F:glucokinase activity"/>
    <property type="evidence" value="ECO:0007669"/>
    <property type="project" value="UniProtKB-EC"/>
</dbReference>
<comment type="similarity">
    <text evidence="1">Belongs to the ROK (NagC/XylR) family.</text>
</comment>
<keyword evidence="6 9" id="KW-0418">Kinase</keyword>
<evidence type="ECO:0000256" key="6">
    <source>
        <dbReference type="ARBA" id="ARBA00022777"/>
    </source>
</evidence>
<dbReference type="GO" id="GO:0005737">
    <property type="term" value="C:cytoplasm"/>
    <property type="evidence" value="ECO:0007669"/>
    <property type="project" value="InterPro"/>
</dbReference>
<dbReference type="InterPro" id="IPR000600">
    <property type="entry name" value="ROK"/>
</dbReference>
<sequence length="322" mass="33915">MTKDVLIGVDIGGTTVKIALISTKGEMITKWEIPTILSNAGENVPRHIWNAIKEKLQDLKISKDRCIGMGVGAPGFIEPETGSIAIAVNIGWRNFPLKDILEELSELPVFIDNDANIAALGENWKGSGNQVHNMLAVTLGTGVGGGIISNRKIISGANGTGGEIGHITVVQENGAPCNCGRSGCLETVASATGIVRQAKEWINLGKAPLLEAKWKENGELTTKDIFEAVASGDQPAKQLIDQIMDVLGFSLANIAVTTNPAKIVIGGGVSKAGNVLLDPLIEAFRRYALPRISEACEIVIAQLGNDAGVYGGAYLVLQNQGN</sequence>
<dbReference type="RefSeq" id="WP_054788873.1">
    <property type="nucleotide sequence ID" value="NZ_JAJUIE010000002.1"/>
</dbReference>
<reference evidence="9 10" key="1">
    <citation type="submission" date="2018-05" db="EMBL/GenBank/DDBJ databases">
        <title>Genomic analysis of Gracilibacillus dipsosauri DD1 reveals novel features of a salt-tolerant amylase.</title>
        <authorList>
            <person name="Deutch C.E."/>
            <person name="Yang S."/>
        </authorList>
    </citation>
    <scope>NUCLEOTIDE SEQUENCE [LARGE SCALE GENOMIC DNA]</scope>
    <source>
        <strain evidence="9 10">DD1</strain>
    </source>
</reference>
<keyword evidence="5" id="KW-0547">Nucleotide-binding</keyword>
<dbReference type="PANTHER" id="PTHR18964:SF149">
    <property type="entry name" value="BIFUNCTIONAL UDP-N-ACETYLGLUCOSAMINE 2-EPIMERASE_N-ACETYLMANNOSAMINE KINASE"/>
    <property type="match status" value="1"/>
</dbReference>
<evidence type="ECO:0000256" key="4">
    <source>
        <dbReference type="ARBA" id="ARBA00022679"/>
    </source>
</evidence>
<dbReference type="Proteomes" id="UP000245624">
    <property type="component" value="Unassembled WGS sequence"/>
</dbReference>
<dbReference type="GO" id="GO:0005524">
    <property type="term" value="F:ATP binding"/>
    <property type="evidence" value="ECO:0007669"/>
    <property type="project" value="UniProtKB-KW"/>
</dbReference>
<dbReference type="EMBL" id="QGTD01000008">
    <property type="protein sequence ID" value="PWU68521.1"/>
    <property type="molecule type" value="Genomic_DNA"/>
</dbReference>
<evidence type="ECO:0000256" key="5">
    <source>
        <dbReference type="ARBA" id="ARBA00022741"/>
    </source>
</evidence>
<comment type="caution">
    <text evidence="9">The sequence shown here is derived from an EMBL/GenBank/DDBJ whole genome shotgun (WGS) entry which is preliminary data.</text>
</comment>
<name>A0A317KYC3_9BACI</name>
<dbReference type="InterPro" id="IPR043129">
    <property type="entry name" value="ATPase_NBD"/>
</dbReference>
<dbReference type="EC" id="2.7.1.2" evidence="2"/>
<dbReference type="AlphaFoldDB" id="A0A317KYC3"/>
<dbReference type="Gene3D" id="3.30.420.40">
    <property type="match status" value="2"/>
</dbReference>